<dbReference type="AlphaFoldDB" id="Q3BNC3"/>
<proteinExistence type="predicted"/>
<sequence>MFHTSLLRPNARPVAAPGVVKVFDKSRFEASDVHRGAHAWSRRLEQLAKHREGTPFSPCWGDALCRWDTHHD</sequence>
<organism evidence="2">
    <name type="scientific">Xanthomonas euvesicatoria pv. vesicatoria (strain 85-10)</name>
    <name type="common">Xanthomonas campestris pv. vesicatoria</name>
    <dbReference type="NCBI Taxonomy" id="316273"/>
    <lineage>
        <taxon>Bacteria</taxon>
        <taxon>Pseudomonadati</taxon>
        <taxon>Pseudomonadota</taxon>
        <taxon>Gammaproteobacteria</taxon>
        <taxon>Lysobacterales</taxon>
        <taxon>Lysobacteraceae</taxon>
        <taxon>Xanthomonas</taxon>
    </lineage>
</organism>
<gene>
    <name evidence="1" type="ordered locus">XCV4009</name>
</gene>
<reference evidence="1 2" key="1">
    <citation type="journal article" date="2005" name="J. Bacteriol.">
        <title>Insights into genome plasticity and pathogenicity of the plant pathogenic Bacterium Xanthomonas campestris pv. vesicatoria revealed by the complete genome sequence.</title>
        <authorList>
            <person name="Thieme F."/>
            <person name="Koebnik R."/>
            <person name="Bekel T."/>
            <person name="Berger C."/>
            <person name="Boch J."/>
            <person name="Buettner D."/>
            <person name="Caldana C."/>
            <person name="Gaigalat L."/>
            <person name="Goesmann A."/>
            <person name="Kay S."/>
            <person name="Kirchner O."/>
            <person name="Lanz C."/>
            <person name="Linke B."/>
            <person name="McHardy A.C."/>
            <person name="Meyer F."/>
            <person name="Mittenhuber G."/>
            <person name="Nies D.H."/>
            <person name="Niesbach-Kloesgen U."/>
            <person name="Patschkowski T."/>
            <person name="Rueckert C."/>
            <person name="Rupp O."/>
            <person name="Schneicker S."/>
            <person name="Schuster S.C."/>
            <person name="Vorhoelter F.J."/>
            <person name="Weber E."/>
            <person name="Puehler A."/>
            <person name="Bonas U."/>
            <person name="Bartels D."/>
            <person name="Kaiser O."/>
        </authorList>
    </citation>
    <scope>NUCLEOTIDE SEQUENCE [LARGE SCALE GENOMIC DNA]</scope>
    <source>
        <strain evidence="1 2">85-10</strain>
    </source>
</reference>
<evidence type="ECO:0000313" key="1">
    <source>
        <dbReference type="EMBL" id="CAJ25740.1"/>
    </source>
</evidence>
<dbReference type="EMBL" id="AM039952">
    <property type="protein sequence ID" value="CAJ25740.1"/>
    <property type="molecule type" value="Genomic_DNA"/>
</dbReference>
<accession>Q3BNC3</accession>
<dbReference type="Proteomes" id="UP000007069">
    <property type="component" value="Chromosome"/>
</dbReference>
<dbReference type="HOGENOM" id="CLU_2721284_0_0_6"/>
<dbReference type="KEGG" id="xcv:XCV4009"/>
<name>Q3BNC3_XANE5</name>
<evidence type="ECO:0000313" key="2">
    <source>
        <dbReference type="Proteomes" id="UP000007069"/>
    </source>
</evidence>
<protein>
    <submittedName>
        <fullName evidence="1">Uncharacterized protein</fullName>
    </submittedName>
</protein>